<name>A0A0V7ZN73_9CYAN</name>
<sequence>MPFQKNNKLGAKKILSRPLDKQIIGFRGYEGQKEKLKLVPNWQEKLRLYVDQLIVENGS</sequence>
<gene>
    <name evidence="1" type="ORF">BC008_24615</name>
</gene>
<accession>A0A0V7ZN73</accession>
<dbReference type="OrthoDB" id="515847at2"/>
<evidence type="ECO:0000313" key="1">
    <source>
        <dbReference type="EMBL" id="KST66160.1"/>
    </source>
</evidence>
<organism evidence="1 2">
    <name type="scientific">Mastigocoleus testarum BC008</name>
    <dbReference type="NCBI Taxonomy" id="371196"/>
    <lineage>
        <taxon>Bacteria</taxon>
        <taxon>Bacillati</taxon>
        <taxon>Cyanobacteriota</taxon>
        <taxon>Cyanophyceae</taxon>
        <taxon>Nostocales</taxon>
        <taxon>Hapalosiphonaceae</taxon>
        <taxon>Mastigocoleus</taxon>
    </lineage>
</organism>
<dbReference type="RefSeq" id="WP_027846947.1">
    <property type="nucleotide sequence ID" value="NZ_LMTZ01000099.1"/>
</dbReference>
<dbReference type="Proteomes" id="UP000053372">
    <property type="component" value="Unassembled WGS sequence"/>
</dbReference>
<protein>
    <submittedName>
        <fullName evidence="1">Uncharacterized protein</fullName>
    </submittedName>
</protein>
<comment type="caution">
    <text evidence="1">The sequence shown here is derived from an EMBL/GenBank/DDBJ whole genome shotgun (WGS) entry which is preliminary data.</text>
</comment>
<dbReference type="EMBL" id="LMTZ01000099">
    <property type="protein sequence ID" value="KST66160.1"/>
    <property type="molecule type" value="Genomic_DNA"/>
</dbReference>
<keyword evidence="2" id="KW-1185">Reference proteome</keyword>
<dbReference type="AlphaFoldDB" id="A0A0V7ZN73"/>
<evidence type="ECO:0000313" key="2">
    <source>
        <dbReference type="Proteomes" id="UP000053372"/>
    </source>
</evidence>
<reference evidence="1 2" key="1">
    <citation type="journal article" date="2015" name="Genome Announc.">
        <title>Draft Genome of the Euendolithic (true boring) Cyanobacterium Mastigocoleus testarum strain BC008.</title>
        <authorList>
            <person name="Guida B.S."/>
            <person name="Garcia-Pichel F."/>
        </authorList>
    </citation>
    <scope>NUCLEOTIDE SEQUENCE [LARGE SCALE GENOMIC DNA]</scope>
    <source>
        <strain evidence="1 2">BC008</strain>
    </source>
</reference>
<proteinExistence type="predicted"/>